<name>A0A6N6N7E2_9BACT</name>
<comment type="caution">
    <text evidence="2">The sequence shown here is derived from an EMBL/GenBank/DDBJ whole genome shotgun (WGS) entry which is preliminary data.</text>
</comment>
<dbReference type="Proteomes" id="UP000438699">
    <property type="component" value="Unassembled WGS sequence"/>
</dbReference>
<reference evidence="2 3" key="1">
    <citation type="journal article" date="2017" name="Int. J. Syst. Evol. Microbiol.">
        <title>Desulfovibrio senegalensis sp. nov., a mesophilic sulfate reducer isolated from marine sediment.</title>
        <authorList>
            <person name="Thioye A."/>
            <person name="Gam Z.B.A."/>
            <person name="Mbengue M."/>
            <person name="Cayol J.L."/>
            <person name="Joseph-Bartoli M."/>
            <person name="Toure-Kane C."/>
            <person name="Labat M."/>
        </authorList>
    </citation>
    <scope>NUCLEOTIDE SEQUENCE [LARGE SCALE GENOMIC DNA]</scope>
    <source>
        <strain evidence="2 3">DSM 101509</strain>
    </source>
</reference>
<dbReference type="RefSeq" id="WP_151150166.1">
    <property type="nucleotide sequence ID" value="NZ_WAIE01000001.1"/>
</dbReference>
<gene>
    <name evidence="2" type="ORF">F8A88_06055</name>
</gene>
<proteinExistence type="predicted"/>
<protein>
    <submittedName>
        <fullName evidence="2">Uncharacterized protein</fullName>
    </submittedName>
</protein>
<feature type="region of interest" description="Disordered" evidence="1">
    <location>
        <begin position="1"/>
        <end position="47"/>
    </location>
</feature>
<accession>A0A6N6N7E2</accession>
<evidence type="ECO:0000256" key="1">
    <source>
        <dbReference type="SAM" id="MobiDB-lite"/>
    </source>
</evidence>
<keyword evidence="3" id="KW-1185">Reference proteome</keyword>
<sequence length="73" mass="8031">MESISPMESLDGYGIDAARRHEEEKEKVRPGSDAETVDRNSSKVEADELKNSFSASVQQSVYTGKGSFFDTVV</sequence>
<organism evidence="2 3">
    <name type="scientific">Pseudodesulfovibrio senegalensis</name>
    <dbReference type="NCBI Taxonomy" id="1721087"/>
    <lineage>
        <taxon>Bacteria</taxon>
        <taxon>Pseudomonadati</taxon>
        <taxon>Thermodesulfobacteriota</taxon>
        <taxon>Desulfovibrionia</taxon>
        <taxon>Desulfovibrionales</taxon>
        <taxon>Desulfovibrionaceae</taxon>
    </lineage>
</organism>
<evidence type="ECO:0000313" key="3">
    <source>
        <dbReference type="Proteomes" id="UP000438699"/>
    </source>
</evidence>
<dbReference type="EMBL" id="WAIE01000001">
    <property type="protein sequence ID" value="KAB1443793.1"/>
    <property type="molecule type" value="Genomic_DNA"/>
</dbReference>
<dbReference type="AlphaFoldDB" id="A0A6N6N7E2"/>
<feature type="compositionally biased region" description="Basic and acidic residues" evidence="1">
    <location>
        <begin position="17"/>
        <end position="47"/>
    </location>
</feature>
<evidence type="ECO:0000313" key="2">
    <source>
        <dbReference type="EMBL" id="KAB1443793.1"/>
    </source>
</evidence>